<dbReference type="EMBL" id="JAQQXP010000001">
    <property type="protein sequence ID" value="MDC8829433.1"/>
    <property type="molecule type" value="Genomic_DNA"/>
</dbReference>
<dbReference type="Pfam" id="PF08125">
    <property type="entry name" value="Mannitol_dh_C"/>
    <property type="match status" value="1"/>
</dbReference>
<dbReference type="InterPro" id="IPR036291">
    <property type="entry name" value="NAD(P)-bd_dom_sf"/>
</dbReference>
<evidence type="ECO:0000256" key="1">
    <source>
        <dbReference type="ARBA" id="ARBA00023002"/>
    </source>
</evidence>
<name>A0ABT5L0U5_9ALTE</name>
<dbReference type="PANTHER" id="PTHR43362:SF1">
    <property type="entry name" value="MANNITOL DEHYDROGENASE 2-RELATED"/>
    <property type="match status" value="1"/>
</dbReference>
<evidence type="ECO:0000259" key="2">
    <source>
        <dbReference type="Pfam" id="PF01232"/>
    </source>
</evidence>
<comment type="caution">
    <text evidence="4">The sequence shown here is derived from an EMBL/GenBank/DDBJ whole genome shotgun (WGS) entry which is preliminary data.</text>
</comment>
<dbReference type="Gene3D" id="1.10.1040.10">
    <property type="entry name" value="N-(1-d-carboxylethyl)-l-norvaline Dehydrogenase, domain 2"/>
    <property type="match status" value="1"/>
</dbReference>
<organism evidence="4 5">
    <name type="scientific">Alteromonas gilva</name>
    <dbReference type="NCBI Taxonomy" id="2987522"/>
    <lineage>
        <taxon>Bacteria</taxon>
        <taxon>Pseudomonadati</taxon>
        <taxon>Pseudomonadota</taxon>
        <taxon>Gammaproteobacteria</taxon>
        <taxon>Alteromonadales</taxon>
        <taxon>Alteromonadaceae</taxon>
        <taxon>Alteromonas/Salinimonas group</taxon>
        <taxon>Alteromonas</taxon>
    </lineage>
</organism>
<sequence length="488" mass="53972">MSASLTKQTLTQLPASVKVPEYPREERSRGIVHIGPGAFHRAHQAVYTDMAMAYGGNWRITGVSMRSATLKQKLSEQDNLYSLVVLDNDPYVQVVGAFDSVLVLSEDRDAIMRALTDANTHIISLTITEKGYCLTSNGDLDTSHSDIMHDLANPDTPVSAIGLIVSALKYRFEQQQTDITVISCDNLADNGKKLHKAVMQFAAKVQPALAEWIGANICFPCTMVDSITPATDEALIELAEQKLGVKDNWPIQREAFTQWVVEDTFSGPRPQWEKVGVTFTDDVATFENAKLRILNGTHSTLAYVGTLLGKQTVFEAISDEALEHFIGELLHTEILPSINADGVMDLSAYADAILNRYKNRHIRHLLSQIAWDGSQKLPFRILNTIRDNLAKSNDATLLCVPIAAWILFIAKRHNDQEELVDPLAETLLGLAKQYHGDTQGLTAAVLNLPQVFAELSANKWFKDTVQSHVTRLVELNADNAADVLKTLK</sequence>
<evidence type="ECO:0000259" key="3">
    <source>
        <dbReference type="Pfam" id="PF08125"/>
    </source>
</evidence>
<evidence type="ECO:0000313" key="5">
    <source>
        <dbReference type="Proteomes" id="UP001218788"/>
    </source>
</evidence>
<dbReference type="RefSeq" id="WP_273637793.1">
    <property type="nucleotide sequence ID" value="NZ_JAQQXP010000001.1"/>
</dbReference>
<dbReference type="InterPro" id="IPR000669">
    <property type="entry name" value="Mannitol_DH"/>
</dbReference>
<dbReference type="PANTHER" id="PTHR43362">
    <property type="entry name" value="MANNITOL DEHYDROGENASE DSF1-RELATED"/>
    <property type="match status" value="1"/>
</dbReference>
<accession>A0ABT5L0U5</accession>
<dbReference type="InterPro" id="IPR013131">
    <property type="entry name" value="Mannitol_DH_N"/>
</dbReference>
<dbReference type="InterPro" id="IPR013118">
    <property type="entry name" value="Mannitol_DH_C"/>
</dbReference>
<proteinExistence type="predicted"/>
<dbReference type="SUPFAM" id="SSF48179">
    <property type="entry name" value="6-phosphogluconate dehydrogenase C-terminal domain-like"/>
    <property type="match status" value="1"/>
</dbReference>
<gene>
    <name evidence="4" type="ORF">OIK42_01535</name>
</gene>
<dbReference type="InterPro" id="IPR050988">
    <property type="entry name" value="Mannitol_DH/Oxidoreductase"/>
</dbReference>
<dbReference type="SUPFAM" id="SSF51735">
    <property type="entry name" value="NAD(P)-binding Rossmann-fold domains"/>
    <property type="match status" value="1"/>
</dbReference>
<protein>
    <submittedName>
        <fullName evidence="4">Mannitol dehydrogenase family protein</fullName>
    </submittedName>
</protein>
<reference evidence="4 5" key="1">
    <citation type="submission" date="2022-10" db="EMBL/GenBank/DDBJ databases">
        <title>Alteromonas sp. chi3 Genome sequencing.</title>
        <authorList>
            <person name="Park S."/>
        </authorList>
    </citation>
    <scope>NUCLEOTIDE SEQUENCE [LARGE SCALE GENOMIC DNA]</scope>
    <source>
        <strain evidence="5">chi3</strain>
    </source>
</reference>
<keyword evidence="1" id="KW-0560">Oxidoreductase</keyword>
<evidence type="ECO:0000313" key="4">
    <source>
        <dbReference type="EMBL" id="MDC8829433.1"/>
    </source>
</evidence>
<dbReference type="InterPro" id="IPR008927">
    <property type="entry name" value="6-PGluconate_DH-like_C_sf"/>
</dbReference>
<dbReference type="InterPro" id="IPR013328">
    <property type="entry name" value="6PGD_dom2"/>
</dbReference>
<feature type="domain" description="Mannitol dehydrogenase N-terminal" evidence="2">
    <location>
        <begin position="30"/>
        <end position="274"/>
    </location>
</feature>
<dbReference type="Proteomes" id="UP001218788">
    <property type="component" value="Unassembled WGS sequence"/>
</dbReference>
<dbReference type="Pfam" id="PF01232">
    <property type="entry name" value="Mannitol_dh"/>
    <property type="match status" value="1"/>
</dbReference>
<feature type="domain" description="Mannitol dehydrogenase C-terminal" evidence="3">
    <location>
        <begin position="282"/>
        <end position="472"/>
    </location>
</feature>
<dbReference type="Gene3D" id="3.40.50.720">
    <property type="entry name" value="NAD(P)-binding Rossmann-like Domain"/>
    <property type="match status" value="1"/>
</dbReference>
<keyword evidence="5" id="KW-1185">Reference proteome</keyword>
<dbReference type="PRINTS" id="PR00084">
    <property type="entry name" value="MTLDHDRGNASE"/>
</dbReference>